<dbReference type="AlphaFoldDB" id="A0A392MRM4"/>
<proteinExistence type="predicted"/>
<keyword evidence="3" id="KW-1185">Reference proteome</keyword>
<reference evidence="2 3" key="1">
    <citation type="journal article" date="2018" name="Front. Plant Sci.">
        <title>Red Clover (Trifolium pratense) and Zigzag Clover (T. medium) - A Picture of Genomic Similarities and Differences.</title>
        <authorList>
            <person name="Dluhosova J."/>
            <person name="Istvanek J."/>
            <person name="Nedelnik J."/>
            <person name="Repkova J."/>
        </authorList>
    </citation>
    <scope>NUCLEOTIDE SEQUENCE [LARGE SCALE GENOMIC DNA]</scope>
    <source>
        <strain evidence="3">cv. 10/8</strain>
        <tissue evidence="2">Leaf</tissue>
    </source>
</reference>
<organism evidence="2 3">
    <name type="scientific">Trifolium medium</name>
    <dbReference type="NCBI Taxonomy" id="97028"/>
    <lineage>
        <taxon>Eukaryota</taxon>
        <taxon>Viridiplantae</taxon>
        <taxon>Streptophyta</taxon>
        <taxon>Embryophyta</taxon>
        <taxon>Tracheophyta</taxon>
        <taxon>Spermatophyta</taxon>
        <taxon>Magnoliopsida</taxon>
        <taxon>eudicotyledons</taxon>
        <taxon>Gunneridae</taxon>
        <taxon>Pentapetalae</taxon>
        <taxon>rosids</taxon>
        <taxon>fabids</taxon>
        <taxon>Fabales</taxon>
        <taxon>Fabaceae</taxon>
        <taxon>Papilionoideae</taxon>
        <taxon>50 kb inversion clade</taxon>
        <taxon>NPAAA clade</taxon>
        <taxon>Hologalegina</taxon>
        <taxon>IRL clade</taxon>
        <taxon>Trifolieae</taxon>
        <taxon>Trifolium</taxon>
    </lineage>
</organism>
<comment type="caution">
    <text evidence="2">The sequence shown here is derived from an EMBL/GenBank/DDBJ whole genome shotgun (WGS) entry which is preliminary data.</text>
</comment>
<gene>
    <name evidence="2" type="ORF">A2U01_0010569</name>
</gene>
<evidence type="ECO:0000313" key="2">
    <source>
        <dbReference type="EMBL" id="MCH89669.1"/>
    </source>
</evidence>
<protein>
    <submittedName>
        <fullName evidence="2">Uncharacterized protein</fullName>
    </submittedName>
</protein>
<feature type="region of interest" description="Disordered" evidence="1">
    <location>
        <begin position="46"/>
        <end position="67"/>
    </location>
</feature>
<evidence type="ECO:0000313" key="3">
    <source>
        <dbReference type="Proteomes" id="UP000265520"/>
    </source>
</evidence>
<dbReference type="Proteomes" id="UP000265520">
    <property type="component" value="Unassembled WGS sequence"/>
</dbReference>
<dbReference type="EMBL" id="LXQA010016631">
    <property type="protein sequence ID" value="MCH89669.1"/>
    <property type="molecule type" value="Genomic_DNA"/>
</dbReference>
<sequence length="67" mass="7439">MSMFPLKQRLFSSTCTAVVSHQRDTPPEHLVRKTFNTRRPVGVISTIGSDTTVGSRGDSQGDRPHWA</sequence>
<evidence type="ECO:0000256" key="1">
    <source>
        <dbReference type="SAM" id="MobiDB-lite"/>
    </source>
</evidence>
<name>A0A392MRM4_9FABA</name>
<feature type="compositionally biased region" description="Polar residues" evidence="1">
    <location>
        <begin position="46"/>
        <end position="58"/>
    </location>
</feature>
<accession>A0A392MRM4</accession>